<keyword evidence="9" id="KW-0809">Transit peptide</keyword>
<keyword evidence="11" id="KW-0443">Lipid metabolism</keyword>
<keyword evidence="12" id="KW-0496">Mitochondrion</keyword>
<dbReference type="GO" id="GO:0000036">
    <property type="term" value="F:acyl carrier activity"/>
    <property type="evidence" value="ECO:0007669"/>
    <property type="project" value="TreeGrafter"/>
</dbReference>
<keyword evidence="17" id="KW-1185">Reference proteome</keyword>
<dbReference type="SUPFAM" id="SSF47336">
    <property type="entry name" value="ACP-like"/>
    <property type="match status" value="1"/>
</dbReference>
<dbReference type="Gene3D" id="1.10.1200.10">
    <property type="entry name" value="ACP-like"/>
    <property type="match status" value="1"/>
</dbReference>
<comment type="subcellular location">
    <subcellularLocation>
        <location evidence="1">Mitochondrion</location>
    </subcellularLocation>
</comment>
<evidence type="ECO:0000256" key="12">
    <source>
        <dbReference type="ARBA" id="ARBA00023128"/>
    </source>
</evidence>
<keyword evidence="4" id="KW-0813">Transport</keyword>
<evidence type="ECO:0000256" key="8">
    <source>
        <dbReference type="ARBA" id="ARBA00022832"/>
    </source>
</evidence>
<dbReference type="AlphaFoldDB" id="A0A1D1V2L7"/>
<dbReference type="EMBL" id="BDGG01000002">
    <property type="protein sequence ID" value="GAU93837.1"/>
    <property type="molecule type" value="Genomic_DNA"/>
</dbReference>
<dbReference type="NCBIfam" id="TIGR00517">
    <property type="entry name" value="acyl_carrier"/>
    <property type="match status" value="1"/>
</dbReference>
<evidence type="ECO:0000256" key="3">
    <source>
        <dbReference type="ARBA" id="ARBA00010930"/>
    </source>
</evidence>
<evidence type="ECO:0000256" key="10">
    <source>
        <dbReference type="ARBA" id="ARBA00022982"/>
    </source>
</evidence>
<evidence type="ECO:0000256" key="5">
    <source>
        <dbReference type="ARBA" id="ARBA00022450"/>
    </source>
</evidence>
<evidence type="ECO:0000256" key="11">
    <source>
        <dbReference type="ARBA" id="ARBA00023098"/>
    </source>
</evidence>
<keyword evidence="5 14" id="KW-0596">Phosphopantetheine</keyword>
<evidence type="ECO:0000256" key="7">
    <source>
        <dbReference type="ARBA" id="ARBA00022553"/>
    </source>
</evidence>
<evidence type="ECO:0000256" key="9">
    <source>
        <dbReference type="ARBA" id="ARBA00022946"/>
    </source>
</evidence>
<comment type="caution">
    <text evidence="16">The sequence shown here is derived from an EMBL/GenBank/DDBJ whole genome shotgun (WGS) entry which is preliminary data.</text>
</comment>
<dbReference type="InterPro" id="IPR036736">
    <property type="entry name" value="ACP-like_sf"/>
</dbReference>
<keyword evidence="6 14" id="KW-0444">Lipid biosynthesis</keyword>
<accession>A0A1D1V2L7</accession>
<dbReference type="NCBIfam" id="NF002148">
    <property type="entry name" value="PRK00982.1-2"/>
    <property type="match status" value="1"/>
</dbReference>
<evidence type="ECO:0000256" key="6">
    <source>
        <dbReference type="ARBA" id="ARBA00022516"/>
    </source>
</evidence>
<evidence type="ECO:0000259" key="15">
    <source>
        <dbReference type="PROSITE" id="PS50075"/>
    </source>
</evidence>
<keyword evidence="10" id="KW-0249">Electron transport</keyword>
<evidence type="ECO:0000313" key="16">
    <source>
        <dbReference type="EMBL" id="GAU93837.1"/>
    </source>
</evidence>
<name>A0A1D1V2L7_RAMVA</name>
<dbReference type="Proteomes" id="UP000186922">
    <property type="component" value="Unassembled WGS sequence"/>
</dbReference>
<dbReference type="PANTHER" id="PTHR20863">
    <property type="entry name" value="ACYL CARRIER PROTEIN"/>
    <property type="match status" value="1"/>
</dbReference>
<feature type="domain" description="Carrier" evidence="15">
    <location>
        <begin position="66"/>
        <end position="144"/>
    </location>
</feature>
<dbReference type="FunFam" id="1.10.1200.10:FF:000003">
    <property type="entry name" value="Acyl carrier protein"/>
    <property type="match status" value="1"/>
</dbReference>
<dbReference type="PANTHER" id="PTHR20863:SF28">
    <property type="entry name" value="ACYL CARRIER PROTEIN, MITOCHONDRIAL"/>
    <property type="match status" value="1"/>
</dbReference>
<protein>
    <recommendedName>
        <fullName evidence="14">Acyl carrier protein</fullName>
    </recommendedName>
</protein>
<dbReference type="HAMAP" id="MF_01217">
    <property type="entry name" value="Acyl_carrier"/>
    <property type="match status" value="1"/>
</dbReference>
<evidence type="ECO:0000256" key="1">
    <source>
        <dbReference type="ARBA" id="ARBA00004173"/>
    </source>
</evidence>
<evidence type="ECO:0000313" key="17">
    <source>
        <dbReference type="Proteomes" id="UP000186922"/>
    </source>
</evidence>
<dbReference type="NCBIfam" id="NF002150">
    <property type="entry name" value="PRK00982.1-4"/>
    <property type="match status" value="1"/>
</dbReference>
<comment type="function">
    <text evidence="14">Carrier of the growing fatty acid chain in fatty acid biosynthesis.</text>
</comment>
<keyword evidence="8" id="KW-0276">Fatty acid metabolism</keyword>
<organism evidence="16 17">
    <name type="scientific">Ramazzottius varieornatus</name>
    <name type="common">Water bear</name>
    <name type="synonym">Tardigrade</name>
    <dbReference type="NCBI Taxonomy" id="947166"/>
    <lineage>
        <taxon>Eukaryota</taxon>
        <taxon>Metazoa</taxon>
        <taxon>Ecdysozoa</taxon>
        <taxon>Tardigrada</taxon>
        <taxon>Eutardigrada</taxon>
        <taxon>Parachela</taxon>
        <taxon>Hypsibioidea</taxon>
        <taxon>Ramazzottiidae</taxon>
        <taxon>Ramazzottius</taxon>
    </lineage>
</organism>
<dbReference type="InterPro" id="IPR009081">
    <property type="entry name" value="PP-bd_ACP"/>
</dbReference>
<reference evidence="16 17" key="1">
    <citation type="journal article" date="2016" name="Nat. Commun.">
        <title>Extremotolerant tardigrade genome and improved radiotolerance of human cultured cells by tardigrade-unique protein.</title>
        <authorList>
            <person name="Hashimoto T."/>
            <person name="Horikawa D.D."/>
            <person name="Saito Y."/>
            <person name="Kuwahara H."/>
            <person name="Kozuka-Hata H."/>
            <person name="Shin-I T."/>
            <person name="Minakuchi Y."/>
            <person name="Ohishi K."/>
            <person name="Motoyama A."/>
            <person name="Aizu T."/>
            <person name="Enomoto A."/>
            <person name="Kondo K."/>
            <person name="Tanaka S."/>
            <person name="Hara Y."/>
            <person name="Koshikawa S."/>
            <person name="Sagara H."/>
            <person name="Miura T."/>
            <person name="Yokobori S."/>
            <person name="Miyagawa K."/>
            <person name="Suzuki Y."/>
            <person name="Kubo T."/>
            <person name="Oyama M."/>
            <person name="Kohara Y."/>
            <person name="Fujiyama A."/>
            <person name="Arakawa K."/>
            <person name="Katayama T."/>
            <person name="Toyoda A."/>
            <person name="Kunieda T."/>
        </authorList>
    </citation>
    <scope>NUCLEOTIDE SEQUENCE [LARGE SCALE GENOMIC DNA]</scope>
    <source>
        <strain evidence="16 17">YOKOZUNA-1</strain>
    </source>
</reference>
<evidence type="ECO:0000256" key="13">
    <source>
        <dbReference type="ARBA" id="ARBA00023160"/>
    </source>
</evidence>
<dbReference type="InterPro" id="IPR003231">
    <property type="entry name" value="ACP"/>
</dbReference>
<comment type="pathway">
    <text evidence="2">Lipid metabolism; fatty acid biosynthesis.</text>
</comment>
<evidence type="ECO:0000256" key="4">
    <source>
        <dbReference type="ARBA" id="ARBA00022448"/>
    </source>
</evidence>
<dbReference type="PROSITE" id="PS50075">
    <property type="entry name" value="CARRIER"/>
    <property type="match status" value="1"/>
</dbReference>
<gene>
    <name evidence="16" type="primary">RvY_05711-1</name>
    <name evidence="16" type="synonym">RvY_05711.1</name>
    <name evidence="16" type="ORF">RvY_05711</name>
</gene>
<dbReference type="STRING" id="947166.A0A1D1V2L7"/>
<comment type="similarity">
    <text evidence="3">Belongs to the acyl carrier protein (ACP) family.</text>
</comment>
<dbReference type="OrthoDB" id="448946at2759"/>
<evidence type="ECO:0000256" key="14">
    <source>
        <dbReference type="RuleBase" id="RU000722"/>
    </source>
</evidence>
<dbReference type="GO" id="GO:0000035">
    <property type="term" value="F:acyl binding"/>
    <property type="evidence" value="ECO:0007669"/>
    <property type="project" value="TreeGrafter"/>
</dbReference>
<proteinExistence type="inferred from homology"/>
<keyword evidence="7" id="KW-0597">Phosphoprotein</keyword>
<evidence type="ECO:0000256" key="2">
    <source>
        <dbReference type="ARBA" id="ARBA00005194"/>
    </source>
</evidence>
<sequence>MFASRVIRSAMKLTGARSFAIFAHPLPAGNAGTSYSSGIVSHSRFQIAPLTAVLRTYADYRPRVQVPEAEVRKRIMYICQNFDKITADKLTEESNFMSDLGLDSLDHVELIMGVEDEFGFEINDDDAEKLLTPNDIVKYVVKRQTPSDDPVTNLFTGQQGL</sequence>
<dbReference type="GO" id="GO:0005739">
    <property type="term" value="C:mitochondrion"/>
    <property type="evidence" value="ECO:0007669"/>
    <property type="project" value="UniProtKB-SubCell"/>
</dbReference>
<keyword evidence="13 14" id="KW-0275">Fatty acid biosynthesis</keyword>
<dbReference type="Pfam" id="PF00550">
    <property type="entry name" value="PP-binding"/>
    <property type="match status" value="1"/>
</dbReference>